<dbReference type="GO" id="GO:0044780">
    <property type="term" value="P:bacterial-type flagellum assembly"/>
    <property type="evidence" value="ECO:0007669"/>
    <property type="project" value="InterPro"/>
</dbReference>
<dbReference type="InterPro" id="IPR001635">
    <property type="entry name" value="Flag_hook_Flik"/>
</dbReference>
<name>A0A853H2J3_9BURK</name>
<proteinExistence type="inferred from homology"/>
<feature type="region of interest" description="Disordered" evidence="4">
    <location>
        <begin position="378"/>
        <end position="405"/>
    </location>
</feature>
<evidence type="ECO:0000256" key="4">
    <source>
        <dbReference type="SAM" id="MobiDB-lite"/>
    </source>
</evidence>
<sequence length="435" mass="43456">MNMPAIAAVLPSVPASSGSATGTARSETDPKTTGFSNVLARQHSVEAEKAAVQAAGKKIGGKADKAGEQAAEQAADEAQAQLASEQALALPQIALHIAAEVAAVQQTASGGRKLPVDTASLTVIQDGAATNIAGKTAATKGLSPLAALLSRSIDGNTAKSLAVASTQPEAAVSIHQTNHSRQAASTSPLNARQASSIAGAKQAVLAMQTRMQAGEVNPDAAVLAEFLASKTQAAPAQDTAVLASALELSSLPSATSHAHTVAGLVSGMAATATLAGASPVGIPGGSLAVATPLSHPNWGADFSRQFVSMTQGVSNMPHTAELRLDPPELGPLRISINISDNTAHAVFVSPHAAVRQTVENALPQLQQQLAQAGISLGQTSVSDHGQPDQAAYQSSASRSHGGSGTNGGLALVGDSIPAATVVRSIASNALVDTFA</sequence>
<feature type="region of interest" description="Disordered" evidence="4">
    <location>
        <begin position="13"/>
        <end position="33"/>
    </location>
</feature>
<protein>
    <submittedName>
        <fullName evidence="6">Flagellar hook-length control protein FliK</fullName>
    </submittedName>
</protein>
<evidence type="ECO:0000256" key="1">
    <source>
        <dbReference type="ARBA" id="ARBA00003944"/>
    </source>
</evidence>
<dbReference type="OrthoDB" id="8679885at2"/>
<dbReference type="InterPro" id="IPR038610">
    <property type="entry name" value="FliK-like_C_sf"/>
</dbReference>
<dbReference type="PRINTS" id="PR01007">
    <property type="entry name" value="FLGHOOKFLIK"/>
</dbReference>
<dbReference type="Proteomes" id="UP000554144">
    <property type="component" value="Unassembled WGS sequence"/>
</dbReference>
<dbReference type="InterPro" id="IPR052563">
    <property type="entry name" value="FliK"/>
</dbReference>
<keyword evidence="6" id="KW-0969">Cilium</keyword>
<evidence type="ECO:0000313" key="6">
    <source>
        <dbReference type="EMBL" id="NYT86240.1"/>
    </source>
</evidence>
<comment type="similarity">
    <text evidence="2">Belongs to the FliK family.</text>
</comment>
<keyword evidence="3" id="KW-1005">Bacterial flagellum biogenesis</keyword>
<feature type="compositionally biased region" description="Low complexity" evidence="4">
    <location>
        <begin position="15"/>
        <end position="24"/>
    </location>
</feature>
<comment type="function">
    <text evidence="1">Controls the length of the flagellar hook.</text>
</comment>
<dbReference type="GO" id="GO:0009424">
    <property type="term" value="C:bacterial-type flagellum hook"/>
    <property type="evidence" value="ECO:0007669"/>
    <property type="project" value="InterPro"/>
</dbReference>
<feature type="domain" description="Flagellar hook-length control protein-like C-terminal" evidence="5">
    <location>
        <begin position="311"/>
        <end position="389"/>
    </location>
</feature>
<dbReference type="PANTHER" id="PTHR37533:SF2">
    <property type="entry name" value="FLAGELLAR HOOK-LENGTH CONTROL PROTEIN"/>
    <property type="match status" value="1"/>
</dbReference>
<dbReference type="Gene3D" id="3.30.750.140">
    <property type="match status" value="1"/>
</dbReference>
<keyword evidence="6" id="KW-0282">Flagellum</keyword>
<dbReference type="CDD" id="cd17470">
    <property type="entry name" value="T3SS_Flik_C"/>
    <property type="match status" value="1"/>
</dbReference>
<reference evidence="6 7" key="1">
    <citation type="submission" date="2020-07" db="EMBL/GenBank/DDBJ databases">
        <title>Taxonomic revisions and descriptions of new bacterial species based on genomic comparisons in the high-G+C-content subgroup of the family Alcaligenaceae.</title>
        <authorList>
            <person name="Szabo A."/>
            <person name="Felfoldi T."/>
        </authorList>
    </citation>
    <scope>NUCLEOTIDE SEQUENCE [LARGE SCALE GENOMIC DNA]</scope>
    <source>
        <strain evidence="6 7">DSM 25667</strain>
    </source>
</reference>
<dbReference type="AlphaFoldDB" id="A0A853H2J3"/>
<evidence type="ECO:0000256" key="2">
    <source>
        <dbReference type="ARBA" id="ARBA00009149"/>
    </source>
</evidence>
<dbReference type="EMBL" id="JACCEV010000002">
    <property type="protein sequence ID" value="NYT86240.1"/>
    <property type="molecule type" value="Genomic_DNA"/>
</dbReference>
<organism evidence="6 7">
    <name type="scientific">Pollutimonas harenae</name>
    <dbReference type="NCBI Taxonomy" id="657015"/>
    <lineage>
        <taxon>Bacteria</taxon>
        <taxon>Pseudomonadati</taxon>
        <taxon>Pseudomonadota</taxon>
        <taxon>Betaproteobacteria</taxon>
        <taxon>Burkholderiales</taxon>
        <taxon>Alcaligenaceae</taxon>
        <taxon>Pollutimonas</taxon>
    </lineage>
</organism>
<evidence type="ECO:0000256" key="3">
    <source>
        <dbReference type="ARBA" id="ARBA00022795"/>
    </source>
</evidence>
<keyword evidence="7" id="KW-1185">Reference proteome</keyword>
<dbReference type="PANTHER" id="PTHR37533">
    <property type="entry name" value="FLAGELLAR HOOK-LENGTH CONTROL PROTEIN"/>
    <property type="match status" value="1"/>
</dbReference>
<evidence type="ECO:0000313" key="7">
    <source>
        <dbReference type="Proteomes" id="UP000554144"/>
    </source>
</evidence>
<accession>A0A853H2J3</accession>
<dbReference type="InterPro" id="IPR021136">
    <property type="entry name" value="Flagellar_hook_control-like_C"/>
</dbReference>
<keyword evidence="6" id="KW-0966">Cell projection</keyword>
<dbReference type="RefSeq" id="WP_130039762.1">
    <property type="nucleotide sequence ID" value="NZ_JACCEV010000002.1"/>
</dbReference>
<feature type="compositionally biased region" description="Polar residues" evidence="4">
    <location>
        <begin position="391"/>
        <end position="400"/>
    </location>
</feature>
<gene>
    <name evidence="6" type="ORF">H0A62_11535</name>
</gene>
<dbReference type="Pfam" id="PF02120">
    <property type="entry name" value="Flg_hook"/>
    <property type="match status" value="1"/>
</dbReference>
<comment type="caution">
    <text evidence="6">The sequence shown here is derived from an EMBL/GenBank/DDBJ whole genome shotgun (WGS) entry which is preliminary data.</text>
</comment>
<evidence type="ECO:0000259" key="5">
    <source>
        <dbReference type="Pfam" id="PF02120"/>
    </source>
</evidence>